<feature type="transmembrane region" description="Helical" evidence="1">
    <location>
        <begin position="268"/>
        <end position="289"/>
    </location>
</feature>
<feature type="transmembrane region" description="Helical" evidence="1">
    <location>
        <begin position="106"/>
        <end position="128"/>
    </location>
</feature>
<accession>A0A450Y797</accession>
<evidence type="ECO:0000313" key="2">
    <source>
        <dbReference type="EMBL" id="VFK37396.1"/>
    </source>
</evidence>
<evidence type="ECO:0000256" key="1">
    <source>
        <dbReference type="SAM" id="Phobius"/>
    </source>
</evidence>
<feature type="transmembrane region" description="Helical" evidence="1">
    <location>
        <begin position="177"/>
        <end position="197"/>
    </location>
</feature>
<protein>
    <submittedName>
        <fullName evidence="2">Uncharacterized protein</fullName>
    </submittedName>
</protein>
<feature type="transmembrane region" description="Helical" evidence="1">
    <location>
        <begin position="203"/>
        <end position="223"/>
    </location>
</feature>
<keyword evidence="1" id="KW-1133">Transmembrane helix</keyword>
<sequence length="472" mass="51518">MQPTALLFALFGPLALPLIFWLYRNYKILLAGEGNDEKKNDRLAHDRGRLRAGIEGRKFEARYLHLLGRFLDWLTRFTKDREALAASGARDSWRVRLFGIDPFTEGGYLLCLRLAFFYPVAGFFLGWALGGEGEFSGIEFLPPEEAAWRRWLLLGGTGSFGWLLFKSNRTEGWISLAYSILAVAVAAAAAAAAAFAVAAAAAFAVAAAAAFAVAGAVAFASEWSRDRLRSARNIATYWLGFNLFFVSYLLLAIGWALPRIPDEKASVLLLPVFLGLLPLANAALDWLSLGVTRGLLYAIRRGHHSGIMALAWALADILLAFVFLFAIVSLATGLLAGLNALAFAWGGRTLLDLGALFAGLAREPGAREFWWIHFMMLSTLLPTLAHFFIAGGAAALILPDSWRRWILASFDRSDDARWGAFLYASFVPLLALAAPVGLLWGLYLSITAHHGAVGMALLNWARGIAALLDPWL</sequence>
<feature type="transmembrane region" description="Helical" evidence="1">
    <location>
        <begin position="235"/>
        <end position="256"/>
    </location>
</feature>
<dbReference type="EMBL" id="CAADFS010000001">
    <property type="protein sequence ID" value="VFK37396.1"/>
    <property type="molecule type" value="Genomic_DNA"/>
</dbReference>
<feature type="transmembrane region" description="Helical" evidence="1">
    <location>
        <begin position="373"/>
        <end position="398"/>
    </location>
</feature>
<keyword evidence="1" id="KW-0472">Membrane</keyword>
<name>A0A450Y797_9GAMM</name>
<feature type="transmembrane region" description="Helical" evidence="1">
    <location>
        <begin position="148"/>
        <end position="165"/>
    </location>
</feature>
<dbReference type="AlphaFoldDB" id="A0A450Y797"/>
<reference evidence="2" key="1">
    <citation type="submission" date="2019-02" db="EMBL/GenBank/DDBJ databases">
        <authorList>
            <person name="Gruber-Vodicka R. H."/>
            <person name="Seah K. B. B."/>
        </authorList>
    </citation>
    <scope>NUCLEOTIDE SEQUENCE</scope>
    <source>
        <strain evidence="2">BECK_BZ123</strain>
    </source>
</reference>
<organism evidence="2">
    <name type="scientific">Candidatus Kentrum sp. TC</name>
    <dbReference type="NCBI Taxonomy" id="2126339"/>
    <lineage>
        <taxon>Bacteria</taxon>
        <taxon>Pseudomonadati</taxon>
        <taxon>Pseudomonadota</taxon>
        <taxon>Gammaproteobacteria</taxon>
        <taxon>Candidatus Kentrum</taxon>
    </lineage>
</organism>
<keyword evidence="1" id="KW-0812">Transmembrane</keyword>
<feature type="transmembrane region" description="Helical" evidence="1">
    <location>
        <begin position="418"/>
        <end position="443"/>
    </location>
</feature>
<feature type="transmembrane region" description="Helical" evidence="1">
    <location>
        <begin position="310"/>
        <end position="336"/>
    </location>
</feature>
<proteinExistence type="predicted"/>
<feature type="transmembrane region" description="Helical" evidence="1">
    <location>
        <begin position="6"/>
        <end position="23"/>
    </location>
</feature>
<gene>
    <name evidence="2" type="ORF">BECKTC1821D_GA0114238_100149</name>
</gene>